<keyword evidence="3" id="KW-0804">Transcription</keyword>
<dbReference type="InterPro" id="IPR003441">
    <property type="entry name" value="NAC-dom"/>
</dbReference>
<dbReference type="SUPFAM" id="SSF101941">
    <property type="entry name" value="NAC domain"/>
    <property type="match status" value="1"/>
</dbReference>
<evidence type="ECO:0000259" key="6">
    <source>
        <dbReference type="PROSITE" id="PS51005"/>
    </source>
</evidence>
<dbReference type="EMBL" id="KZ452065">
    <property type="protein sequence ID" value="PKA48953.1"/>
    <property type="molecule type" value="Genomic_DNA"/>
</dbReference>
<sequence length="280" mass="31679">MEEIMLPGFRFQPTDEELVGFYLRRKIQQKPLSIEVIRQIDIYKYDPWDLPRFWKATGTDRPFYSSEGIKCIGLKKSLVFYKGRAAKGTKTDWMMHEFSLKLILGLSARSSRRLAPQQHIKDSEKLSEFPTEDDSQFGPEKVSSITEVGSHILFGAVTCPSPVNLMKCKPDNASSFQINTSKLSKPSVDVASMLLNVSPSVLEKMEKNCSIIEFETEQQAIGFTSDFPLEMNGNLGTDDGILAMELANDPKEYEFSLQLSTKCFRRMEVEPTMGNSTLSE</sequence>
<dbReference type="OrthoDB" id="1883668at2759"/>
<feature type="domain" description="NAC" evidence="6">
    <location>
        <begin position="1"/>
        <end position="117"/>
    </location>
</feature>
<keyword evidence="8" id="KW-1185">Reference proteome</keyword>
<evidence type="ECO:0000256" key="1">
    <source>
        <dbReference type="ARBA" id="ARBA00023015"/>
    </source>
</evidence>
<dbReference type="PROSITE" id="PS51005">
    <property type="entry name" value="NAC"/>
    <property type="match status" value="1"/>
</dbReference>
<evidence type="ECO:0000256" key="4">
    <source>
        <dbReference type="ARBA" id="ARBA00023242"/>
    </source>
</evidence>
<dbReference type="Proteomes" id="UP000236161">
    <property type="component" value="Unassembled WGS sequence"/>
</dbReference>
<dbReference type="Gene3D" id="2.170.150.80">
    <property type="entry name" value="NAC domain"/>
    <property type="match status" value="2"/>
</dbReference>
<protein>
    <submittedName>
        <fullName evidence="7">Protein FEZ</fullName>
    </submittedName>
</protein>
<keyword evidence="1" id="KW-0805">Transcription regulation</keyword>
<feature type="region of interest" description="Disordered" evidence="5">
    <location>
        <begin position="117"/>
        <end position="138"/>
    </location>
</feature>
<proteinExistence type="predicted"/>
<dbReference type="GO" id="GO:0006355">
    <property type="term" value="P:regulation of DNA-templated transcription"/>
    <property type="evidence" value="ECO:0007669"/>
    <property type="project" value="InterPro"/>
</dbReference>
<dbReference type="STRING" id="1088818.A0A2I0A079"/>
<dbReference type="Pfam" id="PF02365">
    <property type="entry name" value="NAM"/>
    <property type="match status" value="2"/>
</dbReference>
<keyword evidence="2" id="KW-0238">DNA-binding</keyword>
<dbReference type="PANTHER" id="PTHR31744">
    <property type="entry name" value="PROTEIN CUP-SHAPED COTYLEDON 2-RELATED"/>
    <property type="match status" value="1"/>
</dbReference>
<evidence type="ECO:0000313" key="7">
    <source>
        <dbReference type="EMBL" id="PKA48953.1"/>
    </source>
</evidence>
<organism evidence="7 8">
    <name type="scientific">Apostasia shenzhenica</name>
    <dbReference type="NCBI Taxonomy" id="1088818"/>
    <lineage>
        <taxon>Eukaryota</taxon>
        <taxon>Viridiplantae</taxon>
        <taxon>Streptophyta</taxon>
        <taxon>Embryophyta</taxon>
        <taxon>Tracheophyta</taxon>
        <taxon>Spermatophyta</taxon>
        <taxon>Magnoliopsida</taxon>
        <taxon>Liliopsida</taxon>
        <taxon>Asparagales</taxon>
        <taxon>Orchidaceae</taxon>
        <taxon>Apostasioideae</taxon>
        <taxon>Apostasia</taxon>
    </lineage>
</organism>
<dbReference type="PANTHER" id="PTHR31744:SF77">
    <property type="entry name" value="PROTEIN FEZ"/>
    <property type="match status" value="1"/>
</dbReference>
<evidence type="ECO:0000256" key="3">
    <source>
        <dbReference type="ARBA" id="ARBA00023163"/>
    </source>
</evidence>
<accession>A0A2I0A079</accession>
<dbReference type="InterPro" id="IPR036093">
    <property type="entry name" value="NAC_dom_sf"/>
</dbReference>
<dbReference type="GO" id="GO:0003677">
    <property type="term" value="F:DNA binding"/>
    <property type="evidence" value="ECO:0007669"/>
    <property type="project" value="UniProtKB-KW"/>
</dbReference>
<evidence type="ECO:0000256" key="5">
    <source>
        <dbReference type="SAM" id="MobiDB-lite"/>
    </source>
</evidence>
<dbReference type="AlphaFoldDB" id="A0A2I0A079"/>
<name>A0A2I0A079_9ASPA</name>
<evidence type="ECO:0000313" key="8">
    <source>
        <dbReference type="Proteomes" id="UP000236161"/>
    </source>
</evidence>
<keyword evidence="4" id="KW-0539">Nucleus</keyword>
<gene>
    <name evidence="7" type="primary">FEZ</name>
    <name evidence="7" type="ORF">AXF42_Ash021380</name>
</gene>
<evidence type="ECO:0000256" key="2">
    <source>
        <dbReference type="ARBA" id="ARBA00023125"/>
    </source>
</evidence>
<reference evidence="7 8" key="1">
    <citation type="journal article" date="2017" name="Nature">
        <title>The Apostasia genome and the evolution of orchids.</title>
        <authorList>
            <person name="Zhang G.Q."/>
            <person name="Liu K.W."/>
            <person name="Li Z."/>
            <person name="Lohaus R."/>
            <person name="Hsiao Y.Y."/>
            <person name="Niu S.C."/>
            <person name="Wang J.Y."/>
            <person name="Lin Y.C."/>
            <person name="Xu Q."/>
            <person name="Chen L.J."/>
            <person name="Yoshida K."/>
            <person name="Fujiwara S."/>
            <person name="Wang Z.W."/>
            <person name="Zhang Y.Q."/>
            <person name="Mitsuda N."/>
            <person name="Wang M."/>
            <person name="Liu G.H."/>
            <person name="Pecoraro L."/>
            <person name="Huang H.X."/>
            <person name="Xiao X.J."/>
            <person name="Lin M."/>
            <person name="Wu X.Y."/>
            <person name="Wu W.L."/>
            <person name="Chen Y.Y."/>
            <person name="Chang S.B."/>
            <person name="Sakamoto S."/>
            <person name="Ohme-Takagi M."/>
            <person name="Yagi M."/>
            <person name="Zeng S.J."/>
            <person name="Shen C.Y."/>
            <person name="Yeh C.M."/>
            <person name="Luo Y.B."/>
            <person name="Tsai W.C."/>
            <person name="Van de Peer Y."/>
            <person name="Liu Z.J."/>
        </authorList>
    </citation>
    <scope>NUCLEOTIDE SEQUENCE [LARGE SCALE GENOMIC DNA]</scope>
    <source>
        <strain evidence="8">cv. Shenzhen</strain>
        <tissue evidence="7">Stem</tissue>
    </source>
</reference>